<accession>A0ABV5FBC4</accession>
<gene>
    <name evidence="2" type="ORF">ACFFU9_08280</name>
</gene>
<organism evidence="2 3">
    <name type="scientific">Mariniflexile ostreae</name>
    <dbReference type="NCBI Taxonomy" id="1520892"/>
    <lineage>
        <taxon>Bacteria</taxon>
        <taxon>Pseudomonadati</taxon>
        <taxon>Bacteroidota</taxon>
        <taxon>Flavobacteriia</taxon>
        <taxon>Flavobacteriales</taxon>
        <taxon>Flavobacteriaceae</taxon>
        <taxon>Mariniflexile</taxon>
    </lineage>
</organism>
<dbReference type="Pfam" id="PF01610">
    <property type="entry name" value="DDE_Tnp_ISL3"/>
    <property type="match status" value="1"/>
</dbReference>
<comment type="caution">
    <text evidence="2">The sequence shown here is derived from an EMBL/GenBank/DDBJ whole genome shotgun (WGS) entry which is preliminary data.</text>
</comment>
<evidence type="ECO:0000313" key="3">
    <source>
        <dbReference type="Proteomes" id="UP001589585"/>
    </source>
</evidence>
<protein>
    <submittedName>
        <fullName evidence="2">Transposase</fullName>
    </submittedName>
</protein>
<reference evidence="2 3" key="1">
    <citation type="submission" date="2024-09" db="EMBL/GenBank/DDBJ databases">
        <authorList>
            <person name="Sun Q."/>
            <person name="Mori K."/>
        </authorList>
    </citation>
    <scope>NUCLEOTIDE SEQUENCE [LARGE SCALE GENOMIC DNA]</scope>
    <source>
        <strain evidence="2 3">CECT 8622</strain>
    </source>
</reference>
<name>A0ABV5FBC4_9FLAO</name>
<keyword evidence="3" id="KW-1185">Reference proteome</keyword>
<evidence type="ECO:0000259" key="1">
    <source>
        <dbReference type="Pfam" id="PF01610"/>
    </source>
</evidence>
<dbReference type="Proteomes" id="UP001589585">
    <property type="component" value="Unassembled WGS sequence"/>
</dbReference>
<dbReference type="RefSeq" id="WP_379860935.1">
    <property type="nucleotide sequence ID" value="NZ_JBHMFC010000030.1"/>
</dbReference>
<proteinExistence type="predicted"/>
<dbReference type="InterPro" id="IPR002560">
    <property type="entry name" value="Transposase_DDE"/>
</dbReference>
<dbReference type="EMBL" id="JBHMFC010000030">
    <property type="protein sequence ID" value="MFB9056736.1"/>
    <property type="molecule type" value="Genomic_DNA"/>
</dbReference>
<feature type="domain" description="Transposase IS204/IS1001/IS1096/IS1165 DDE" evidence="1">
    <location>
        <begin position="4"/>
        <end position="62"/>
    </location>
</feature>
<sequence length="68" mass="8120">MHNLKIPQLFDLIRTMSIHYQNILNYFDNRSTNASAESFNAKIKAFRAQFRGVRNVEFFLYRLTTIYA</sequence>
<evidence type="ECO:0000313" key="2">
    <source>
        <dbReference type="EMBL" id="MFB9056736.1"/>
    </source>
</evidence>